<name>A0A927GIH2_9BACT</name>
<accession>A0A927GIH2</accession>
<reference evidence="2" key="1">
    <citation type="submission" date="2020-09" db="EMBL/GenBank/DDBJ databases">
        <authorList>
            <person name="Kim M.K."/>
        </authorList>
    </citation>
    <scope>NUCLEOTIDE SEQUENCE</scope>
    <source>
        <strain evidence="2">BT664</strain>
    </source>
</reference>
<organism evidence="2 3">
    <name type="scientific">Hymenobacter montanus</name>
    <dbReference type="NCBI Taxonomy" id="2771359"/>
    <lineage>
        <taxon>Bacteria</taxon>
        <taxon>Pseudomonadati</taxon>
        <taxon>Bacteroidota</taxon>
        <taxon>Cytophagia</taxon>
        <taxon>Cytophagales</taxon>
        <taxon>Hymenobacteraceae</taxon>
        <taxon>Hymenobacter</taxon>
    </lineage>
</organism>
<evidence type="ECO:0000256" key="1">
    <source>
        <dbReference type="SAM" id="MobiDB-lite"/>
    </source>
</evidence>
<dbReference type="Proteomes" id="UP000612233">
    <property type="component" value="Unassembled WGS sequence"/>
</dbReference>
<comment type="caution">
    <text evidence="2">The sequence shown here is derived from an EMBL/GenBank/DDBJ whole genome shotgun (WGS) entry which is preliminary data.</text>
</comment>
<dbReference type="RefSeq" id="WP_191004186.1">
    <property type="nucleotide sequence ID" value="NZ_JACXAD010000005.1"/>
</dbReference>
<keyword evidence="3" id="KW-1185">Reference proteome</keyword>
<gene>
    <name evidence="2" type="ORF">IC235_05615</name>
</gene>
<evidence type="ECO:0000313" key="2">
    <source>
        <dbReference type="EMBL" id="MBD2767365.1"/>
    </source>
</evidence>
<evidence type="ECO:0000313" key="3">
    <source>
        <dbReference type="Proteomes" id="UP000612233"/>
    </source>
</evidence>
<dbReference type="EMBL" id="JACXAD010000005">
    <property type="protein sequence ID" value="MBD2767365.1"/>
    <property type="molecule type" value="Genomic_DNA"/>
</dbReference>
<sequence>MDNLTVAGISLVLIPTSEGPQLSSRQHPDLKPLALVVNAAATGTFRELAERLERGEDAGNQAWYAVRPEPGDDVTEESNRWRELTGSDPGEDSYLVGTTFTRSAILVPRKALQELISALQVLRQQGTVVSPAPEAGTQSEPGNNNASPDAQLPQPTLDPQVDEILLRELEERAVALDALEQGEQTLEVAATISAKRRFLLLELNEAGLFDASKAPDRCSQLERLQLPNLLAYHTAAMELQSYLASPARKRLFPDSGSESVIGASVSIDWFRLHEPTPEKYQPYDWLAFCESILRKGNNGVAGSGEIFSRIGQQWYGLCWRRDDGVTPALVSARPYSTAS</sequence>
<proteinExistence type="predicted"/>
<feature type="compositionally biased region" description="Polar residues" evidence="1">
    <location>
        <begin position="136"/>
        <end position="148"/>
    </location>
</feature>
<dbReference type="AlphaFoldDB" id="A0A927GIH2"/>
<protein>
    <submittedName>
        <fullName evidence="2">Uncharacterized protein</fullName>
    </submittedName>
</protein>
<feature type="region of interest" description="Disordered" evidence="1">
    <location>
        <begin position="129"/>
        <end position="156"/>
    </location>
</feature>